<dbReference type="RefSeq" id="WP_117762615.1">
    <property type="nucleotide sequence ID" value="NZ_AP028457.1"/>
</dbReference>
<evidence type="ECO:0008006" key="3">
    <source>
        <dbReference type="Google" id="ProtNLM"/>
    </source>
</evidence>
<name>A0ABM8IV25_BIFAD</name>
<sequence>MVLQQMMTTTQVARLFGAETPEEIRTRQGYLAQLRFRGQGPRFVKHGRMILYPQSAVAEWLEEGETNCTRSVA</sequence>
<gene>
    <name evidence="1" type="ORF">B19861_13630</name>
</gene>
<reference evidence="1 2" key="1">
    <citation type="submission" date="2023-06" db="EMBL/GenBank/DDBJ databases">
        <title>Complete Genome Sequences of Bifidobacterium faecale strain JCM19861T was isolated from human faeces by Jung-Hye Choi et al. (2014).</title>
        <authorList>
            <person name="Okuhama S."/>
            <person name="Takahashi H."/>
            <person name="Imaizumi K."/>
            <person name="Nakayama S."/>
            <person name="Ogata Y."/>
            <person name="Suda W."/>
        </authorList>
    </citation>
    <scope>NUCLEOTIDE SEQUENCE [LARGE SCALE GENOMIC DNA]</scope>
    <source>
        <strain evidence="1 2">JCM 19861</strain>
    </source>
</reference>
<accession>A0ABM8IV25</accession>
<evidence type="ECO:0000313" key="2">
    <source>
        <dbReference type="Proteomes" id="UP001357973"/>
    </source>
</evidence>
<dbReference type="EMBL" id="AP028457">
    <property type="protein sequence ID" value="BEK83421.1"/>
    <property type="molecule type" value="Genomic_DNA"/>
</dbReference>
<organism evidence="1 2">
    <name type="scientific">Bifidobacterium adolescentis</name>
    <dbReference type="NCBI Taxonomy" id="1680"/>
    <lineage>
        <taxon>Bacteria</taxon>
        <taxon>Bacillati</taxon>
        <taxon>Actinomycetota</taxon>
        <taxon>Actinomycetes</taxon>
        <taxon>Bifidobacteriales</taxon>
        <taxon>Bifidobacteriaceae</taxon>
        <taxon>Bifidobacterium</taxon>
    </lineage>
</organism>
<keyword evidence="2" id="KW-1185">Reference proteome</keyword>
<dbReference type="Proteomes" id="UP001357973">
    <property type="component" value="Chromosome"/>
</dbReference>
<protein>
    <recommendedName>
        <fullName evidence="3">Helix-turn-helix domain-containing protein</fullName>
    </recommendedName>
</protein>
<evidence type="ECO:0000313" key="1">
    <source>
        <dbReference type="EMBL" id="BEK83421.1"/>
    </source>
</evidence>
<proteinExistence type="predicted"/>